<protein>
    <recommendedName>
        <fullName evidence="4">B box-type domain-containing protein</fullName>
    </recommendedName>
</protein>
<evidence type="ECO:0008006" key="4">
    <source>
        <dbReference type="Google" id="ProtNLM"/>
    </source>
</evidence>
<proteinExistence type="predicted"/>
<evidence type="ECO:0000256" key="1">
    <source>
        <dbReference type="SAM" id="Phobius"/>
    </source>
</evidence>
<reference evidence="2 3" key="1">
    <citation type="submission" date="2018-08" db="EMBL/GenBank/DDBJ databases">
        <title>Genomic Encyclopedia of Type Strains, Phase IV (KMG-IV): sequencing the most valuable type-strain genomes for metagenomic binning, comparative biology and taxonomic classification.</title>
        <authorList>
            <person name="Goeker M."/>
        </authorList>
    </citation>
    <scope>NUCLEOTIDE SEQUENCE [LARGE SCALE GENOMIC DNA]</scope>
    <source>
        <strain evidence="2 3">DSM 23923</strain>
    </source>
</reference>
<keyword evidence="3" id="KW-1185">Reference proteome</keyword>
<dbReference type="OrthoDB" id="9807874at2"/>
<comment type="caution">
    <text evidence="2">The sequence shown here is derived from an EMBL/GenBank/DDBJ whole genome shotgun (WGS) entry which is preliminary data.</text>
</comment>
<keyword evidence="1" id="KW-1133">Transmembrane helix</keyword>
<dbReference type="EMBL" id="QUMS01000002">
    <property type="protein sequence ID" value="REG08537.1"/>
    <property type="molecule type" value="Genomic_DNA"/>
</dbReference>
<name>A0A347ZNQ3_9CHLR</name>
<evidence type="ECO:0000313" key="3">
    <source>
        <dbReference type="Proteomes" id="UP000256388"/>
    </source>
</evidence>
<feature type="transmembrane region" description="Helical" evidence="1">
    <location>
        <begin position="113"/>
        <end position="138"/>
    </location>
</feature>
<dbReference type="Proteomes" id="UP000256388">
    <property type="component" value="Unassembled WGS sequence"/>
</dbReference>
<dbReference type="Gene3D" id="3.30.160.60">
    <property type="entry name" value="Classic Zinc Finger"/>
    <property type="match status" value="1"/>
</dbReference>
<keyword evidence="1" id="KW-0812">Transmembrane</keyword>
<dbReference type="AlphaFoldDB" id="A0A347ZNQ3"/>
<evidence type="ECO:0000313" key="2">
    <source>
        <dbReference type="EMBL" id="REG08537.1"/>
    </source>
</evidence>
<dbReference type="RefSeq" id="WP_126440344.1">
    <property type="nucleotide sequence ID" value="NZ_AP018437.1"/>
</dbReference>
<feature type="transmembrane region" description="Helical" evidence="1">
    <location>
        <begin position="81"/>
        <end position="101"/>
    </location>
</feature>
<sequence length="177" mass="19499">MSDSETLTCYKHPNRETMLRCNKCERPICSQCAVLTPTGYRCKECVRGQQKVFNNARTLDYVIAVIAAASLAFLGSYVPSFIGFLTLFAAPFIGMLIMEAVKKLTGNRRSRTLFITTTAAAALGSLPVLIVRLLSLWFGLRAGGFNLYGLLPLIWQAAYTILIVGSVYYRLTGIKLG</sequence>
<organism evidence="2 3">
    <name type="scientific">Pelolinea submarina</name>
    <dbReference type="NCBI Taxonomy" id="913107"/>
    <lineage>
        <taxon>Bacteria</taxon>
        <taxon>Bacillati</taxon>
        <taxon>Chloroflexota</taxon>
        <taxon>Anaerolineae</taxon>
        <taxon>Anaerolineales</taxon>
        <taxon>Anaerolineaceae</taxon>
        <taxon>Pelolinea</taxon>
    </lineage>
</organism>
<gene>
    <name evidence="2" type="ORF">DFR64_1907</name>
</gene>
<accession>A0A347ZNQ3</accession>
<feature type="transmembrane region" description="Helical" evidence="1">
    <location>
        <begin position="58"/>
        <end position="75"/>
    </location>
</feature>
<feature type="transmembrane region" description="Helical" evidence="1">
    <location>
        <begin position="150"/>
        <end position="171"/>
    </location>
</feature>
<keyword evidence="1" id="KW-0472">Membrane</keyword>